<evidence type="ECO:0000256" key="3">
    <source>
        <dbReference type="ARBA" id="ARBA00022691"/>
    </source>
</evidence>
<feature type="binding site" evidence="4">
    <location>
        <position position="342"/>
    </location>
    <ligand>
        <name>S-adenosyl-L-methionine</name>
        <dbReference type="ChEBI" id="CHEBI:59789"/>
    </ligand>
</feature>
<dbReference type="InterPro" id="IPR029063">
    <property type="entry name" value="SAM-dependent_MTases_sf"/>
</dbReference>
<dbReference type="PANTHER" id="PTHR45904">
    <property type="entry name" value="TRNA (URACIL-5-)-METHYLTRANSFERASE"/>
    <property type="match status" value="1"/>
</dbReference>
<gene>
    <name evidence="6" type="primary">TRMT2A_2</name>
    <name evidence="6" type="ORF">EC973_005952</name>
</gene>
<dbReference type="OrthoDB" id="10250660at2759"/>
<comment type="caution">
    <text evidence="4">Lacks conserved residue(s) required for the propagation of feature annotation.</text>
</comment>
<dbReference type="AlphaFoldDB" id="A0A8H7EUP5"/>
<feature type="binding site" evidence="4">
    <location>
        <position position="290"/>
    </location>
    <ligand>
        <name>S-adenosyl-L-methionine</name>
        <dbReference type="ChEBI" id="CHEBI:59789"/>
    </ligand>
</feature>
<dbReference type="GO" id="GO:0008173">
    <property type="term" value="F:RNA methyltransferase activity"/>
    <property type="evidence" value="ECO:0007669"/>
    <property type="project" value="InterPro"/>
</dbReference>
<dbReference type="GO" id="GO:0032259">
    <property type="term" value="P:methylation"/>
    <property type="evidence" value="ECO:0007669"/>
    <property type="project" value="UniProtKB-KW"/>
</dbReference>
<keyword evidence="3 4" id="KW-0949">S-adenosyl-L-methionine</keyword>
<organism evidence="6 7">
    <name type="scientific">Apophysomyces ossiformis</name>
    <dbReference type="NCBI Taxonomy" id="679940"/>
    <lineage>
        <taxon>Eukaryota</taxon>
        <taxon>Fungi</taxon>
        <taxon>Fungi incertae sedis</taxon>
        <taxon>Mucoromycota</taxon>
        <taxon>Mucoromycotina</taxon>
        <taxon>Mucoromycetes</taxon>
        <taxon>Mucorales</taxon>
        <taxon>Mucorineae</taxon>
        <taxon>Mucoraceae</taxon>
        <taxon>Apophysomyces</taxon>
    </lineage>
</organism>
<dbReference type="Pfam" id="PF05958">
    <property type="entry name" value="tRNA_U5-meth_tr"/>
    <property type="match status" value="1"/>
</dbReference>
<dbReference type="InterPro" id="IPR045850">
    <property type="entry name" value="TRM2_met"/>
</dbReference>
<name>A0A8H7EUP5_9FUNG</name>
<dbReference type="PROSITE" id="PS51687">
    <property type="entry name" value="SAM_MT_RNA_M5U"/>
    <property type="match status" value="1"/>
</dbReference>
<dbReference type="CDD" id="cd02440">
    <property type="entry name" value="AdoMet_MTases"/>
    <property type="match status" value="1"/>
</dbReference>
<evidence type="ECO:0000313" key="6">
    <source>
        <dbReference type="EMBL" id="KAF7728548.1"/>
    </source>
</evidence>
<comment type="caution">
    <text evidence="6">The sequence shown here is derived from an EMBL/GenBank/DDBJ whole genome shotgun (WGS) entry which is preliminary data.</text>
</comment>
<dbReference type="SUPFAM" id="SSF53335">
    <property type="entry name" value="S-adenosyl-L-methionine-dependent methyltransferases"/>
    <property type="match status" value="1"/>
</dbReference>
<reference evidence="6" key="1">
    <citation type="submission" date="2020-01" db="EMBL/GenBank/DDBJ databases">
        <title>Genome Sequencing of Three Apophysomyces-Like Fungal Strains Confirms a Novel Fungal Genus in the Mucoromycota with divergent Burkholderia-like Endosymbiotic Bacteria.</title>
        <authorList>
            <person name="Stajich J.E."/>
            <person name="Macias A.M."/>
            <person name="Carter-House D."/>
            <person name="Lovett B."/>
            <person name="Kasson L.R."/>
            <person name="Berry K."/>
            <person name="Grigoriev I."/>
            <person name="Chang Y."/>
            <person name="Spatafora J."/>
            <person name="Kasson M.T."/>
        </authorList>
    </citation>
    <scope>NUCLEOTIDE SEQUENCE</scope>
    <source>
        <strain evidence="6">NRRL A-21654</strain>
    </source>
</reference>
<evidence type="ECO:0000256" key="5">
    <source>
        <dbReference type="PROSITE-ProRule" id="PRU10015"/>
    </source>
</evidence>
<keyword evidence="2 4" id="KW-0808">Transferase</keyword>
<dbReference type="Gene3D" id="3.40.50.150">
    <property type="entry name" value="Vaccinia Virus protein VP39"/>
    <property type="match status" value="1"/>
</dbReference>
<feature type="binding site" evidence="4">
    <location>
        <position position="390"/>
    </location>
    <ligand>
        <name>S-adenosyl-L-methionine</name>
        <dbReference type="ChEBI" id="CHEBI:59789"/>
    </ligand>
</feature>
<evidence type="ECO:0000256" key="2">
    <source>
        <dbReference type="ARBA" id="ARBA00022679"/>
    </source>
</evidence>
<dbReference type="EMBL" id="JABAYA010000035">
    <property type="protein sequence ID" value="KAF7728548.1"/>
    <property type="molecule type" value="Genomic_DNA"/>
</dbReference>
<dbReference type="GO" id="GO:0003723">
    <property type="term" value="F:RNA binding"/>
    <property type="evidence" value="ECO:0007669"/>
    <property type="project" value="TreeGrafter"/>
</dbReference>
<dbReference type="PROSITE" id="PS01230">
    <property type="entry name" value="TRMA_1"/>
    <property type="match status" value="1"/>
</dbReference>
<dbReference type="InterPro" id="IPR030390">
    <property type="entry name" value="MeTrfase_TrmA_AS"/>
</dbReference>
<evidence type="ECO:0000256" key="1">
    <source>
        <dbReference type="ARBA" id="ARBA00022603"/>
    </source>
</evidence>
<dbReference type="GO" id="GO:0006396">
    <property type="term" value="P:RNA processing"/>
    <property type="evidence" value="ECO:0007669"/>
    <property type="project" value="InterPro"/>
</dbReference>
<dbReference type="InterPro" id="IPR010280">
    <property type="entry name" value="U5_MeTrfase_fam"/>
</dbReference>
<keyword evidence="1 4" id="KW-0489">Methyltransferase</keyword>
<protein>
    <submittedName>
        <fullName evidence="6">tRNA methyltransferase 2</fullName>
    </submittedName>
</protein>
<sequence length="477" mass="54112">MAKLNGVRFKQRTLVTEYSPISEEVFRKRFENRKKEPLVDDDRTPKERLADQVTPLHRMAYNDQLQLKHKLGRKCMASLKRKVARLPEMSEEGKRQVSWAFDNEYHCDLLDPIGSPTINGYRTKCEFTIGRNPDSEPAVGFLLGLYRDGITSVMDPKECLHVPEVAKRIAKAMENYVKASPYEVYDRGQRTGVWRTLMVKTQHTGDVMIVVQLKTSDLTEDQLAAEKQSLKRYWAEQKGYTVKTLLLQIWNGDSNGLHQDARTELLIGDGYVYEELLGSRFRISHSAFFQVNTPAAELLYAKCAEWCNSDQNKKTTLLDLCSGTGTIGITMANSVDRVVGIEMVPEAVVDAKINAEMNNITNAEFYTGKVEDKIDIVAKQNNEAIVAVLDPPRSGVHTSVICAVRESTQIQKVIYISCDAKQAMQNFIGLCRPTSNRYKGLPFKPLRAVSVDLFPHTEHCELMIEFVRIEPDKQLPK</sequence>
<dbReference type="Proteomes" id="UP000605846">
    <property type="component" value="Unassembled WGS sequence"/>
</dbReference>
<accession>A0A8H7EUP5</accession>
<keyword evidence="7" id="KW-1185">Reference proteome</keyword>
<proteinExistence type="inferred from homology"/>
<evidence type="ECO:0000256" key="4">
    <source>
        <dbReference type="PROSITE-ProRule" id="PRU01024"/>
    </source>
</evidence>
<feature type="active site" description="Nucleophile" evidence="4">
    <location>
        <position position="418"/>
    </location>
</feature>
<dbReference type="Gene3D" id="2.40.50.1070">
    <property type="match status" value="1"/>
</dbReference>
<dbReference type="PANTHER" id="PTHR45904:SF2">
    <property type="entry name" value="TRNA (URACIL-5-)-METHYLTRANSFERASE HOMOLOG A"/>
    <property type="match status" value="1"/>
</dbReference>
<comment type="similarity">
    <text evidence="4">Belongs to the class I-like SAM-binding methyltransferase superfamily. RNA M5U methyltransferase family.</text>
</comment>
<feature type="active site" evidence="5">
    <location>
        <position position="418"/>
    </location>
</feature>
<evidence type="ECO:0000313" key="7">
    <source>
        <dbReference type="Proteomes" id="UP000605846"/>
    </source>
</evidence>